<dbReference type="Proteomes" id="UP000595841">
    <property type="component" value="Chromosome"/>
</dbReference>
<gene>
    <name evidence="11" type="primary">tmk</name>
    <name evidence="13" type="ORF">JI735_08725</name>
</gene>
<dbReference type="Gene3D" id="3.40.50.300">
    <property type="entry name" value="P-loop containing nucleotide triphosphate hydrolases"/>
    <property type="match status" value="1"/>
</dbReference>
<dbReference type="EC" id="2.7.4.9" evidence="2 11"/>
<dbReference type="InterPro" id="IPR027417">
    <property type="entry name" value="P-loop_NTPase"/>
</dbReference>
<protein>
    <recommendedName>
        <fullName evidence="3 11">Thymidylate kinase</fullName>
        <ecNumber evidence="2 11">2.7.4.9</ecNumber>
    </recommendedName>
    <alternativeName>
        <fullName evidence="11">dTMP kinase</fullName>
    </alternativeName>
</protein>
<name>A0A974SEM8_9BACL</name>
<proteinExistence type="inferred from homology"/>
<evidence type="ECO:0000256" key="10">
    <source>
        <dbReference type="ARBA" id="ARBA00057735"/>
    </source>
</evidence>
<dbReference type="Pfam" id="PF02223">
    <property type="entry name" value="Thymidylate_kin"/>
    <property type="match status" value="1"/>
</dbReference>
<comment type="similarity">
    <text evidence="1 11">Belongs to the thymidylate kinase family.</text>
</comment>
<dbReference type="AlphaFoldDB" id="A0A974SEM8"/>
<sequence length="213" mass="23803">MAREGFFITLEGGDGSGKTTVLGRVAAYLQNHSMPYLITREPGGIEIAEKIRSIILDPAHTAMDARTEALLYAASRSQHLAEVVEPALKEGLTVLCDRFVDSSLVYQGYARGLGIEEVRSINQFATGGRMPDLTFYLDVDPEVGLSRIAANQDREVNRLDLESMAFHQKVREGYRQVVESDPQRIVVLDANRPIHMVEQDIVQTLKDRILKDF</sequence>
<comment type="function">
    <text evidence="10 11">Phosphorylation of dTMP to form dTDP in both de novo and salvage pathways of dTTP synthesis.</text>
</comment>
<dbReference type="GO" id="GO:0006233">
    <property type="term" value="P:dTDP biosynthetic process"/>
    <property type="evidence" value="ECO:0007669"/>
    <property type="project" value="InterPro"/>
</dbReference>
<dbReference type="FunFam" id="3.40.50.300:FF:000225">
    <property type="entry name" value="Thymidylate kinase"/>
    <property type="match status" value="1"/>
</dbReference>
<dbReference type="PANTHER" id="PTHR10344:SF4">
    <property type="entry name" value="UMP-CMP KINASE 2, MITOCHONDRIAL"/>
    <property type="match status" value="1"/>
</dbReference>
<feature type="domain" description="Thymidylate kinase-like" evidence="12">
    <location>
        <begin position="10"/>
        <end position="201"/>
    </location>
</feature>
<dbReference type="GO" id="GO:0006235">
    <property type="term" value="P:dTTP biosynthetic process"/>
    <property type="evidence" value="ECO:0007669"/>
    <property type="project" value="UniProtKB-UniRule"/>
</dbReference>
<dbReference type="PANTHER" id="PTHR10344">
    <property type="entry name" value="THYMIDYLATE KINASE"/>
    <property type="match status" value="1"/>
</dbReference>
<dbReference type="InterPro" id="IPR018094">
    <property type="entry name" value="Thymidylate_kinase"/>
</dbReference>
<accession>A0A974SEM8</accession>
<evidence type="ECO:0000313" key="13">
    <source>
        <dbReference type="EMBL" id="QQZ62634.1"/>
    </source>
</evidence>
<dbReference type="SUPFAM" id="SSF52540">
    <property type="entry name" value="P-loop containing nucleoside triphosphate hydrolases"/>
    <property type="match status" value="1"/>
</dbReference>
<evidence type="ECO:0000256" key="4">
    <source>
        <dbReference type="ARBA" id="ARBA00022679"/>
    </source>
</evidence>
<evidence type="ECO:0000256" key="1">
    <source>
        <dbReference type="ARBA" id="ARBA00009776"/>
    </source>
</evidence>
<evidence type="ECO:0000256" key="11">
    <source>
        <dbReference type="HAMAP-Rule" id="MF_00165"/>
    </source>
</evidence>
<dbReference type="InterPro" id="IPR039430">
    <property type="entry name" value="Thymidylate_kin-like_dom"/>
</dbReference>
<keyword evidence="5 11" id="KW-0545">Nucleotide biosynthesis</keyword>
<evidence type="ECO:0000256" key="3">
    <source>
        <dbReference type="ARBA" id="ARBA00017144"/>
    </source>
</evidence>
<feature type="binding site" evidence="11">
    <location>
        <begin position="12"/>
        <end position="19"/>
    </location>
    <ligand>
        <name>ATP</name>
        <dbReference type="ChEBI" id="CHEBI:30616"/>
    </ligand>
</feature>
<dbReference type="InterPro" id="IPR018095">
    <property type="entry name" value="Thymidylate_kin_CS"/>
</dbReference>
<evidence type="ECO:0000259" key="12">
    <source>
        <dbReference type="Pfam" id="PF02223"/>
    </source>
</evidence>
<evidence type="ECO:0000256" key="5">
    <source>
        <dbReference type="ARBA" id="ARBA00022727"/>
    </source>
</evidence>
<comment type="catalytic activity">
    <reaction evidence="9 11">
        <text>dTMP + ATP = dTDP + ADP</text>
        <dbReference type="Rhea" id="RHEA:13517"/>
        <dbReference type="ChEBI" id="CHEBI:30616"/>
        <dbReference type="ChEBI" id="CHEBI:58369"/>
        <dbReference type="ChEBI" id="CHEBI:63528"/>
        <dbReference type="ChEBI" id="CHEBI:456216"/>
        <dbReference type="EC" id="2.7.4.9"/>
    </reaction>
</comment>
<evidence type="ECO:0000256" key="7">
    <source>
        <dbReference type="ARBA" id="ARBA00022777"/>
    </source>
</evidence>
<dbReference type="GO" id="GO:0006227">
    <property type="term" value="P:dUDP biosynthetic process"/>
    <property type="evidence" value="ECO:0007669"/>
    <property type="project" value="TreeGrafter"/>
</dbReference>
<dbReference type="RefSeq" id="WP_039833491.1">
    <property type="nucleotide sequence ID" value="NZ_CP068595.1"/>
</dbReference>
<evidence type="ECO:0000256" key="9">
    <source>
        <dbReference type="ARBA" id="ARBA00048743"/>
    </source>
</evidence>
<keyword evidence="4 11" id="KW-0808">Transferase</keyword>
<reference evidence="13 14" key="1">
    <citation type="submission" date="2021-01" db="EMBL/GenBank/DDBJ databases">
        <title>Whole genome sequence of Paenibacillus sonchi LMG 24727 for comparative genomics.</title>
        <authorList>
            <person name="Lee G."/>
            <person name="Kim M.-J."/>
            <person name="Lim K."/>
            <person name="Shin J.-H."/>
        </authorList>
    </citation>
    <scope>NUCLEOTIDE SEQUENCE [LARGE SCALE GENOMIC DNA]</scope>
    <source>
        <strain evidence="13 14">LMG 24727</strain>
    </source>
</reference>
<dbReference type="GO" id="GO:0005524">
    <property type="term" value="F:ATP binding"/>
    <property type="evidence" value="ECO:0007669"/>
    <property type="project" value="UniProtKB-UniRule"/>
</dbReference>
<evidence type="ECO:0000313" key="14">
    <source>
        <dbReference type="Proteomes" id="UP000595841"/>
    </source>
</evidence>
<dbReference type="GO" id="GO:0005829">
    <property type="term" value="C:cytosol"/>
    <property type="evidence" value="ECO:0007669"/>
    <property type="project" value="TreeGrafter"/>
</dbReference>
<dbReference type="HAMAP" id="MF_00165">
    <property type="entry name" value="Thymidylate_kinase"/>
    <property type="match status" value="1"/>
</dbReference>
<evidence type="ECO:0000256" key="2">
    <source>
        <dbReference type="ARBA" id="ARBA00012980"/>
    </source>
</evidence>
<dbReference type="PROSITE" id="PS01331">
    <property type="entry name" value="THYMIDYLATE_KINASE"/>
    <property type="match status" value="1"/>
</dbReference>
<dbReference type="EMBL" id="CP068595">
    <property type="protein sequence ID" value="QQZ62634.1"/>
    <property type="molecule type" value="Genomic_DNA"/>
</dbReference>
<dbReference type="KEGG" id="pson:JI735_08725"/>
<dbReference type="NCBIfam" id="TIGR00041">
    <property type="entry name" value="DTMP_kinase"/>
    <property type="match status" value="1"/>
</dbReference>
<keyword evidence="8 11" id="KW-0067">ATP-binding</keyword>
<evidence type="ECO:0000256" key="6">
    <source>
        <dbReference type="ARBA" id="ARBA00022741"/>
    </source>
</evidence>
<keyword evidence="6 11" id="KW-0547">Nucleotide-binding</keyword>
<organism evidence="13 14">
    <name type="scientific">Paenibacillus sonchi</name>
    <dbReference type="NCBI Taxonomy" id="373687"/>
    <lineage>
        <taxon>Bacteria</taxon>
        <taxon>Bacillati</taxon>
        <taxon>Bacillota</taxon>
        <taxon>Bacilli</taxon>
        <taxon>Bacillales</taxon>
        <taxon>Paenibacillaceae</taxon>
        <taxon>Paenibacillus</taxon>
        <taxon>Paenibacillus sonchi group</taxon>
    </lineage>
</organism>
<evidence type="ECO:0000256" key="8">
    <source>
        <dbReference type="ARBA" id="ARBA00022840"/>
    </source>
</evidence>
<dbReference type="GO" id="GO:0004798">
    <property type="term" value="F:dTMP kinase activity"/>
    <property type="evidence" value="ECO:0007669"/>
    <property type="project" value="UniProtKB-UniRule"/>
</dbReference>
<keyword evidence="7 11" id="KW-0418">Kinase</keyword>
<dbReference type="CDD" id="cd01672">
    <property type="entry name" value="TMPK"/>
    <property type="match status" value="1"/>
</dbReference>
<keyword evidence="14" id="KW-1185">Reference proteome</keyword>